<protein>
    <submittedName>
        <fullName evidence="1">Uncharacterized protein</fullName>
    </submittedName>
</protein>
<name>X4ZFH7_9BACL</name>
<evidence type="ECO:0000313" key="1">
    <source>
        <dbReference type="EMBL" id="AHV95515.1"/>
    </source>
</evidence>
<organism evidence="1 2">
    <name type="scientific">Paenibacillus sabinae T27</name>
    <dbReference type="NCBI Taxonomy" id="1268072"/>
    <lineage>
        <taxon>Bacteria</taxon>
        <taxon>Bacillati</taxon>
        <taxon>Bacillota</taxon>
        <taxon>Bacilli</taxon>
        <taxon>Bacillales</taxon>
        <taxon>Paenibacillaceae</taxon>
        <taxon>Paenibacillus</taxon>
    </lineage>
</organism>
<proteinExistence type="predicted"/>
<sequence>MPLSARCQGEAPIVQATAERQRQDNYWELSLPAVAEGDEDGDREATGSFLAIVSCTNCFSSS</sequence>
<dbReference type="Proteomes" id="UP000019772">
    <property type="component" value="Chromosome"/>
</dbReference>
<gene>
    <name evidence="1" type="ORF">PSAB_02895</name>
</gene>
<reference evidence="1 2" key="1">
    <citation type="journal article" date="2014" name="PLoS Genet.">
        <title>Comparative Genomic Analysis of N2-Fixing and Non-N2-Fixing Paenibacillus spp.: Organization, Evolution and Expression of the Nitrogen Fixation Genes.</title>
        <authorList>
            <person name="Xie J.B."/>
            <person name="Du Z."/>
            <person name="Bai L."/>
            <person name="Tian C."/>
            <person name="Zhang Y."/>
            <person name="Xie J.Y."/>
            <person name="Wang T."/>
            <person name="Liu X."/>
            <person name="Chen X."/>
            <person name="Cheng Q."/>
            <person name="Chen S."/>
            <person name="Li J."/>
        </authorList>
    </citation>
    <scope>NUCLEOTIDE SEQUENCE [LARGE SCALE GENOMIC DNA]</scope>
    <source>
        <strain evidence="1 2">T27</strain>
    </source>
</reference>
<dbReference type="HOGENOM" id="CLU_2899973_0_0_9"/>
<dbReference type="EMBL" id="CP004078">
    <property type="protein sequence ID" value="AHV95515.1"/>
    <property type="molecule type" value="Genomic_DNA"/>
</dbReference>
<dbReference type="KEGG" id="psab:PSAB_02895"/>
<dbReference type="AlphaFoldDB" id="X4ZFH7"/>
<keyword evidence="2" id="KW-1185">Reference proteome</keyword>
<evidence type="ECO:0000313" key="2">
    <source>
        <dbReference type="Proteomes" id="UP000019772"/>
    </source>
</evidence>
<accession>X4ZFH7</accession>